<evidence type="ECO:0000256" key="4">
    <source>
        <dbReference type="PROSITE-ProRule" id="PRU00453"/>
    </source>
</evidence>
<dbReference type="SUPFAM" id="SSF144232">
    <property type="entry name" value="HIT/MYND zinc finger-like"/>
    <property type="match status" value="1"/>
</dbReference>
<evidence type="ECO:0000313" key="7">
    <source>
        <dbReference type="EMBL" id="PMD23746.1"/>
    </source>
</evidence>
<dbReference type="GO" id="GO:0070761">
    <property type="term" value="C:pre-snoRNP complex"/>
    <property type="evidence" value="ECO:0007669"/>
    <property type="project" value="TreeGrafter"/>
</dbReference>
<keyword evidence="8" id="KW-1185">Reference proteome</keyword>
<dbReference type="GO" id="GO:0005634">
    <property type="term" value="C:nucleus"/>
    <property type="evidence" value="ECO:0007669"/>
    <property type="project" value="TreeGrafter"/>
</dbReference>
<dbReference type="Proteomes" id="UP000235672">
    <property type="component" value="Unassembled WGS sequence"/>
</dbReference>
<gene>
    <name evidence="7" type="ORF">NA56DRAFT_568218</name>
</gene>
<evidence type="ECO:0000256" key="1">
    <source>
        <dbReference type="ARBA" id="ARBA00022723"/>
    </source>
</evidence>
<dbReference type="InterPro" id="IPR007529">
    <property type="entry name" value="Znf_HIT"/>
</dbReference>
<dbReference type="GO" id="GO:0000492">
    <property type="term" value="P:box C/D snoRNP assembly"/>
    <property type="evidence" value="ECO:0007669"/>
    <property type="project" value="TreeGrafter"/>
</dbReference>
<dbReference type="PROSITE" id="PS51083">
    <property type="entry name" value="ZF_HIT"/>
    <property type="match status" value="1"/>
</dbReference>
<evidence type="ECO:0000256" key="3">
    <source>
        <dbReference type="ARBA" id="ARBA00022833"/>
    </source>
</evidence>
<feature type="region of interest" description="Disordered" evidence="5">
    <location>
        <begin position="79"/>
        <end position="100"/>
    </location>
</feature>
<dbReference type="GO" id="GO:0048254">
    <property type="term" value="P:snoRNA localization"/>
    <property type="evidence" value="ECO:0007669"/>
    <property type="project" value="TreeGrafter"/>
</dbReference>
<dbReference type="GO" id="GO:0000463">
    <property type="term" value="P:maturation of LSU-rRNA from tricistronic rRNA transcript (SSU-rRNA, 5.8S rRNA, LSU-rRNA)"/>
    <property type="evidence" value="ECO:0007669"/>
    <property type="project" value="TreeGrafter"/>
</dbReference>
<evidence type="ECO:0000313" key="8">
    <source>
        <dbReference type="Proteomes" id="UP000235672"/>
    </source>
</evidence>
<dbReference type="Gene3D" id="3.30.60.190">
    <property type="match status" value="1"/>
</dbReference>
<keyword evidence="3" id="KW-0862">Zinc</keyword>
<dbReference type="InterPro" id="IPR051639">
    <property type="entry name" value="BCD1"/>
</dbReference>
<keyword evidence="1" id="KW-0479">Metal-binding</keyword>
<dbReference type="GO" id="GO:0008270">
    <property type="term" value="F:zinc ion binding"/>
    <property type="evidence" value="ECO:0007669"/>
    <property type="project" value="UniProtKB-UniRule"/>
</dbReference>
<feature type="region of interest" description="Disordered" evidence="5">
    <location>
        <begin position="1"/>
        <end position="40"/>
    </location>
</feature>
<sequence>MDLPDTEPVSKDVESSAETATGEEALKPQQESSLAEADVSTKKLCGVCNEKEWRYKCSRCYLPTCSLACSTIHKATHPALEPKPAEPKPEPQPQSKAAAPRAGTVAAAGFKGPFAALDDSKELQLLFKMYPKLPTLLDDIHKATLRPLEELDDLPQNKFSRGRKERPWTLDRGLEKGREALRRARDTDEGVSEYCKLILQILSGEAGVSAAELVQKELKEENAKIIEALLQGEL</sequence>
<dbReference type="OrthoDB" id="18412at2759"/>
<keyword evidence="2 4" id="KW-0863">Zinc-finger</keyword>
<dbReference type="Pfam" id="PF04438">
    <property type="entry name" value="zf-HIT"/>
    <property type="match status" value="1"/>
</dbReference>
<proteinExistence type="predicted"/>
<evidence type="ECO:0000256" key="5">
    <source>
        <dbReference type="SAM" id="MobiDB-lite"/>
    </source>
</evidence>
<organism evidence="7 8">
    <name type="scientific">Hyaloscypha hepaticicola</name>
    <dbReference type="NCBI Taxonomy" id="2082293"/>
    <lineage>
        <taxon>Eukaryota</taxon>
        <taxon>Fungi</taxon>
        <taxon>Dikarya</taxon>
        <taxon>Ascomycota</taxon>
        <taxon>Pezizomycotina</taxon>
        <taxon>Leotiomycetes</taxon>
        <taxon>Helotiales</taxon>
        <taxon>Hyaloscyphaceae</taxon>
        <taxon>Hyaloscypha</taxon>
    </lineage>
</organism>
<dbReference type="PANTHER" id="PTHR13483">
    <property type="entry name" value="BOX C_D SNORNA PROTEIN 1-RELATED"/>
    <property type="match status" value="1"/>
</dbReference>
<dbReference type="CDD" id="cd23024">
    <property type="entry name" value="zf-HIT_ZNHIT2-3"/>
    <property type="match status" value="1"/>
</dbReference>
<protein>
    <recommendedName>
        <fullName evidence="6">HIT-type domain-containing protein</fullName>
    </recommendedName>
</protein>
<name>A0A2J6QBW6_9HELO</name>
<evidence type="ECO:0000259" key="6">
    <source>
        <dbReference type="PROSITE" id="PS51083"/>
    </source>
</evidence>
<dbReference type="EMBL" id="KZ613474">
    <property type="protein sequence ID" value="PMD23746.1"/>
    <property type="molecule type" value="Genomic_DNA"/>
</dbReference>
<evidence type="ECO:0000256" key="2">
    <source>
        <dbReference type="ARBA" id="ARBA00022771"/>
    </source>
</evidence>
<feature type="domain" description="HIT-type" evidence="6">
    <location>
        <begin position="45"/>
        <end position="79"/>
    </location>
</feature>
<reference evidence="7 8" key="1">
    <citation type="submission" date="2016-05" db="EMBL/GenBank/DDBJ databases">
        <title>A degradative enzymes factory behind the ericoid mycorrhizal symbiosis.</title>
        <authorList>
            <consortium name="DOE Joint Genome Institute"/>
            <person name="Martino E."/>
            <person name="Morin E."/>
            <person name="Grelet G."/>
            <person name="Kuo A."/>
            <person name="Kohler A."/>
            <person name="Daghino S."/>
            <person name="Barry K."/>
            <person name="Choi C."/>
            <person name="Cichocki N."/>
            <person name="Clum A."/>
            <person name="Copeland A."/>
            <person name="Hainaut M."/>
            <person name="Haridas S."/>
            <person name="Labutti K."/>
            <person name="Lindquist E."/>
            <person name="Lipzen A."/>
            <person name="Khouja H.-R."/>
            <person name="Murat C."/>
            <person name="Ohm R."/>
            <person name="Olson A."/>
            <person name="Spatafora J."/>
            <person name="Veneault-Fourrey C."/>
            <person name="Henrissat B."/>
            <person name="Grigoriev I."/>
            <person name="Martin F."/>
            <person name="Perotto S."/>
        </authorList>
    </citation>
    <scope>NUCLEOTIDE SEQUENCE [LARGE SCALE GENOMIC DNA]</scope>
    <source>
        <strain evidence="7 8">UAMH 7357</strain>
    </source>
</reference>
<dbReference type="AlphaFoldDB" id="A0A2J6QBW6"/>
<accession>A0A2J6QBW6</accession>